<proteinExistence type="predicted"/>
<dbReference type="SUPFAM" id="SSF52949">
    <property type="entry name" value="Macro domain-like"/>
    <property type="match status" value="1"/>
</dbReference>
<evidence type="ECO:0000313" key="2">
    <source>
        <dbReference type="EMBL" id="RGM75270.1"/>
    </source>
</evidence>
<accession>A0A3E4YKP0</accession>
<dbReference type="Pfam" id="PF10021">
    <property type="entry name" value="PARG_cat_microb"/>
    <property type="match status" value="1"/>
</dbReference>
<dbReference type="NCBIfam" id="TIGR02452">
    <property type="entry name" value="TIGR02452 family protein"/>
    <property type="match status" value="1"/>
</dbReference>
<feature type="domain" description="Microbial-type PARG catalytic" evidence="1">
    <location>
        <begin position="23"/>
        <end position="149"/>
    </location>
</feature>
<protein>
    <submittedName>
        <fullName evidence="2">TIGR02452 family protein</fullName>
    </submittedName>
</protein>
<organism evidence="2 3">
    <name type="scientific">Agathobacter rectalis</name>
    <dbReference type="NCBI Taxonomy" id="39491"/>
    <lineage>
        <taxon>Bacteria</taxon>
        <taxon>Bacillati</taxon>
        <taxon>Bacillota</taxon>
        <taxon>Clostridia</taxon>
        <taxon>Lachnospirales</taxon>
        <taxon>Lachnospiraceae</taxon>
        <taxon>Agathobacter</taxon>
    </lineage>
</organism>
<dbReference type="EMBL" id="QSTP01000001">
    <property type="protein sequence ID" value="RGM75270.1"/>
    <property type="molecule type" value="Genomic_DNA"/>
</dbReference>
<sequence length="273" mass="31585">MRNNIKIFNDTRDISLNEYKTYTDDLINNTVVYTEEYMKFFFANCNSLDKQQKISICNEDTISCVLNIYRKDNDNHIAMLNFADAYTPGGLVLKGATTQEECICRCSNLYESLISDKCKNDYYDYNATLKNRYYTDRTIYSKYVCLFKDSNYNRLSYPIFPDVITCPAPVCCEDREVWVNRIDAVLCVAKENNIDTLILGAWGCGAFGNDAKFVASIFMEELEKYKVADNVIFAIPTNDVDSYNYKSFKDAIENNIRTNQSKKTSFIKKIFNT</sequence>
<dbReference type="RefSeq" id="WP_117718028.1">
    <property type="nucleotide sequence ID" value="NZ_QSTP01000001.1"/>
</dbReference>
<dbReference type="InterPro" id="IPR012664">
    <property type="entry name" value="CHP02452"/>
</dbReference>
<dbReference type="InterPro" id="IPR043472">
    <property type="entry name" value="Macro_dom-like"/>
</dbReference>
<dbReference type="InterPro" id="IPR019261">
    <property type="entry name" value="PARG_cat_microbial"/>
</dbReference>
<dbReference type="Proteomes" id="UP000260758">
    <property type="component" value="Unassembled WGS sequence"/>
</dbReference>
<dbReference type="AlphaFoldDB" id="A0A3E4YKP0"/>
<reference evidence="2 3" key="1">
    <citation type="submission" date="2018-08" db="EMBL/GenBank/DDBJ databases">
        <title>A genome reference for cultivated species of the human gut microbiota.</title>
        <authorList>
            <person name="Zou Y."/>
            <person name="Xue W."/>
            <person name="Luo G."/>
        </authorList>
    </citation>
    <scope>NUCLEOTIDE SEQUENCE [LARGE SCALE GENOMIC DNA]</scope>
    <source>
        <strain evidence="2 3">OM07-13</strain>
    </source>
</reference>
<evidence type="ECO:0000259" key="1">
    <source>
        <dbReference type="Pfam" id="PF10021"/>
    </source>
</evidence>
<dbReference type="PANTHER" id="PTHR35596">
    <property type="entry name" value="DUF2263 DOMAIN-CONTAINING PROTEIN"/>
    <property type="match status" value="1"/>
</dbReference>
<dbReference type="PANTHER" id="PTHR35596:SF1">
    <property type="entry name" value="MICROBIAL-TYPE PARG CATALYTIC DOMAIN-CONTAINING PROTEIN"/>
    <property type="match status" value="1"/>
</dbReference>
<dbReference type="Gene3D" id="3.40.220.10">
    <property type="entry name" value="Leucine Aminopeptidase, subunit E, domain 1"/>
    <property type="match status" value="1"/>
</dbReference>
<name>A0A3E4YKP0_9FIRM</name>
<dbReference type="PIRSF" id="PIRSF014899">
    <property type="entry name" value="UCP014899"/>
    <property type="match status" value="1"/>
</dbReference>
<evidence type="ECO:0000313" key="3">
    <source>
        <dbReference type="Proteomes" id="UP000260758"/>
    </source>
</evidence>
<gene>
    <name evidence="2" type="ORF">DXB99_01695</name>
</gene>
<comment type="caution">
    <text evidence="2">The sequence shown here is derived from an EMBL/GenBank/DDBJ whole genome shotgun (WGS) entry which is preliminary data.</text>
</comment>